<keyword evidence="2" id="KW-1185">Reference proteome</keyword>
<dbReference type="AlphaFoldDB" id="A0A4C1ZI06"/>
<reference evidence="1 2" key="1">
    <citation type="journal article" date="2019" name="Commun. Biol.">
        <title>The bagworm genome reveals a unique fibroin gene that provides high tensile strength.</title>
        <authorList>
            <person name="Kono N."/>
            <person name="Nakamura H."/>
            <person name="Ohtoshi R."/>
            <person name="Tomita M."/>
            <person name="Numata K."/>
            <person name="Arakawa K."/>
        </authorList>
    </citation>
    <scope>NUCLEOTIDE SEQUENCE [LARGE SCALE GENOMIC DNA]</scope>
</reference>
<comment type="caution">
    <text evidence="1">The sequence shown here is derived from an EMBL/GenBank/DDBJ whole genome shotgun (WGS) entry which is preliminary data.</text>
</comment>
<protein>
    <submittedName>
        <fullName evidence="1">Uncharacterized protein</fullName>
    </submittedName>
</protein>
<dbReference type="EMBL" id="BGZK01001813">
    <property type="protein sequence ID" value="GBP86744.1"/>
    <property type="molecule type" value="Genomic_DNA"/>
</dbReference>
<sequence length="101" mass="11722">MRKAIRTNVLFATHVPDFNSLLCHIAIAPPMKHTLLQSFDQAGQLIFEPGLTTAVTNVITRRAGVLPEARNKWRNMTYKLMLQFARNQDRIQYLQVREQRT</sequence>
<proteinExistence type="predicted"/>
<evidence type="ECO:0000313" key="2">
    <source>
        <dbReference type="Proteomes" id="UP000299102"/>
    </source>
</evidence>
<gene>
    <name evidence="1" type="ORF">EVAR_64531_1</name>
</gene>
<accession>A0A4C1ZI06</accession>
<evidence type="ECO:0000313" key="1">
    <source>
        <dbReference type="EMBL" id="GBP86744.1"/>
    </source>
</evidence>
<organism evidence="1 2">
    <name type="scientific">Eumeta variegata</name>
    <name type="common">Bagworm moth</name>
    <name type="synonym">Eumeta japonica</name>
    <dbReference type="NCBI Taxonomy" id="151549"/>
    <lineage>
        <taxon>Eukaryota</taxon>
        <taxon>Metazoa</taxon>
        <taxon>Ecdysozoa</taxon>
        <taxon>Arthropoda</taxon>
        <taxon>Hexapoda</taxon>
        <taxon>Insecta</taxon>
        <taxon>Pterygota</taxon>
        <taxon>Neoptera</taxon>
        <taxon>Endopterygota</taxon>
        <taxon>Lepidoptera</taxon>
        <taxon>Glossata</taxon>
        <taxon>Ditrysia</taxon>
        <taxon>Tineoidea</taxon>
        <taxon>Psychidae</taxon>
        <taxon>Oiketicinae</taxon>
        <taxon>Eumeta</taxon>
    </lineage>
</organism>
<dbReference type="Proteomes" id="UP000299102">
    <property type="component" value="Unassembled WGS sequence"/>
</dbReference>
<name>A0A4C1ZI06_EUMVA</name>